<organism evidence="2 3">
    <name type="scientific">Pristionchus mayeri</name>
    <dbReference type="NCBI Taxonomy" id="1317129"/>
    <lineage>
        <taxon>Eukaryota</taxon>
        <taxon>Metazoa</taxon>
        <taxon>Ecdysozoa</taxon>
        <taxon>Nematoda</taxon>
        <taxon>Chromadorea</taxon>
        <taxon>Rhabditida</taxon>
        <taxon>Rhabditina</taxon>
        <taxon>Diplogasteromorpha</taxon>
        <taxon>Diplogasteroidea</taxon>
        <taxon>Neodiplogasteridae</taxon>
        <taxon>Pristionchus</taxon>
    </lineage>
</organism>
<name>A0AAN5I5Z6_9BILA</name>
<evidence type="ECO:0000313" key="3">
    <source>
        <dbReference type="Proteomes" id="UP001328107"/>
    </source>
</evidence>
<comment type="caution">
    <text evidence="2">The sequence shown here is derived from an EMBL/GenBank/DDBJ whole genome shotgun (WGS) entry which is preliminary data.</text>
</comment>
<gene>
    <name evidence="2" type="ORF">PMAYCL1PPCAC_22051</name>
</gene>
<proteinExistence type="predicted"/>
<feature type="region of interest" description="Disordered" evidence="1">
    <location>
        <begin position="218"/>
        <end position="237"/>
    </location>
</feature>
<evidence type="ECO:0000256" key="1">
    <source>
        <dbReference type="SAM" id="MobiDB-lite"/>
    </source>
</evidence>
<accession>A0AAN5I5Z6</accession>
<evidence type="ECO:0000313" key="2">
    <source>
        <dbReference type="EMBL" id="GMR51856.1"/>
    </source>
</evidence>
<feature type="non-terminal residue" evidence="2">
    <location>
        <position position="1"/>
    </location>
</feature>
<keyword evidence="3" id="KW-1185">Reference proteome</keyword>
<dbReference type="EMBL" id="BTRK01000005">
    <property type="protein sequence ID" value="GMR51856.1"/>
    <property type="molecule type" value="Genomic_DNA"/>
</dbReference>
<dbReference type="Proteomes" id="UP001328107">
    <property type="component" value="Unassembled WGS sequence"/>
</dbReference>
<protein>
    <submittedName>
        <fullName evidence="2">Uncharacterized protein</fullName>
    </submittedName>
</protein>
<dbReference type="AlphaFoldDB" id="A0AAN5I5Z6"/>
<feature type="compositionally biased region" description="Low complexity" evidence="1">
    <location>
        <begin position="221"/>
        <end position="230"/>
    </location>
</feature>
<reference evidence="3" key="1">
    <citation type="submission" date="2022-10" db="EMBL/GenBank/DDBJ databases">
        <title>Genome assembly of Pristionchus species.</title>
        <authorList>
            <person name="Yoshida K."/>
            <person name="Sommer R.J."/>
        </authorList>
    </citation>
    <scope>NUCLEOTIDE SEQUENCE [LARGE SCALE GENOMIC DNA]</scope>
    <source>
        <strain evidence="3">RS5460</strain>
    </source>
</reference>
<sequence length="256" mass="26919">LFPRPIQSTTLLVSLQRAILQYPVMRLSSVLLIAVTLLPLVSPADPVVEKCTKSTKDPANPSNPESCADPANKYCFSWWNQGSDKFAEAGCANQTMIDNCKKITDLKKCTREGLCCCNDDKDGCTLPDPPKHEGKFSCRWESGSEKNPAVLCLKADTTHCYAFTAKNGTVLDVGCAEDNADYGTKASRCKGEDKCNEQDGGHSCCCKGDAAKPCVPPPAPGAASGVTGSPPSTPKKGAATSAFLLSTAAAMAAAGF</sequence>